<dbReference type="InterPro" id="IPR004646">
    <property type="entry name" value="Fe-S_hydro-lyase_TtdA-typ_cat"/>
</dbReference>
<dbReference type="PANTHER" id="PTHR30389:SF17">
    <property type="entry name" value="L(+)-TARTRATE DEHYDRATASE SUBUNIT ALPHA-RELATED"/>
    <property type="match status" value="1"/>
</dbReference>
<protein>
    <submittedName>
        <fullName evidence="8">Fumarate hydratase</fullName>
    </submittedName>
</protein>
<dbReference type="GO" id="GO:0051539">
    <property type="term" value="F:4 iron, 4 sulfur cluster binding"/>
    <property type="evidence" value="ECO:0007669"/>
    <property type="project" value="UniProtKB-KW"/>
</dbReference>
<keyword evidence="9" id="KW-1185">Reference proteome</keyword>
<keyword evidence="2" id="KW-0004">4Fe-4S</keyword>
<evidence type="ECO:0000313" key="9">
    <source>
        <dbReference type="Proteomes" id="UP000217784"/>
    </source>
</evidence>
<keyword evidence="6" id="KW-0456">Lyase</keyword>
<dbReference type="OrthoDB" id="371925at2157"/>
<dbReference type="Proteomes" id="UP000217784">
    <property type="component" value="Unassembled WGS sequence"/>
</dbReference>
<gene>
    <name evidence="8" type="ORF">ASJ80_01440</name>
</gene>
<organism evidence="8 9">
    <name type="scientific">Methanobacterium bryantii</name>
    <dbReference type="NCBI Taxonomy" id="2161"/>
    <lineage>
        <taxon>Archaea</taxon>
        <taxon>Methanobacteriati</taxon>
        <taxon>Methanobacteriota</taxon>
        <taxon>Methanomada group</taxon>
        <taxon>Methanobacteria</taxon>
        <taxon>Methanobacteriales</taxon>
        <taxon>Methanobacteriaceae</taxon>
        <taxon>Methanobacterium</taxon>
    </lineage>
</organism>
<evidence type="ECO:0000256" key="2">
    <source>
        <dbReference type="ARBA" id="ARBA00022485"/>
    </source>
</evidence>
<sequence length="286" mass="31539">MEIINLIRDAVIEASTTFRKDQFDAYKRALDMETNENTSWMLELLIENAEIANKNKVPLCDDTGIPHVLVEIGENVSLPANFFEDIKLGIEKGLTELPARPMAVRGNGIERIEQSKGLYTDPAKLTPPSFILDKTEADGVNIHVLMLGGGPEIRASTYRVFHKRDNRKVFNEVKTWMKSEVKMLGCTPCIPSVGIGRTHFEASSLMIKAMAYGNLNEQSKIEEEITESINSSKVGALGIGGSVTALGSFVKIGPQRASGVRILSMRPCCCVEPRRSSVFLHSSILE</sequence>
<evidence type="ECO:0000313" key="8">
    <source>
        <dbReference type="EMBL" id="PAV03661.1"/>
    </source>
</evidence>
<dbReference type="AlphaFoldDB" id="A0A2A2H2K0"/>
<evidence type="ECO:0000256" key="1">
    <source>
        <dbReference type="ARBA" id="ARBA00008876"/>
    </source>
</evidence>
<dbReference type="GO" id="GO:0046872">
    <property type="term" value="F:metal ion binding"/>
    <property type="evidence" value="ECO:0007669"/>
    <property type="project" value="UniProtKB-KW"/>
</dbReference>
<evidence type="ECO:0000256" key="5">
    <source>
        <dbReference type="ARBA" id="ARBA00023014"/>
    </source>
</evidence>
<evidence type="ECO:0000256" key="4">
    <source>
        <dbReference type="ARBA" id="ARBA00023004"/>
    </source>
</evidence>
<comment type="similarity">
    <text evidence="1">Belongs to the class-I fumarase family.</text>
</comment>
<reference evidence="8 9" key="1">
    <citation type="journal article" date="2017" name="BMC Genomics">
        <title>Genomic analysis of methanogenic archaea reveals a shift towards energy conservation.</title>
        <authorList>
            <person name="Gilmore S.P."/>
            <person name="Henske J.K."/>
            <person name="Sexton J.A."/>
            <person name="Solomon K.V."/>
            <person name="Seppala S."/>
            <person name="Yoo J.I."/>
            <person name="Huyett L.M."/>
            <person name="Pressman A."/>
            <person name="Cogan J.Z."/>
            <person name="Kivenson V."/>
            <person name="Peng X."/>
            <person name="Tan Y."/>
            <person name="Valentine D.L."/>
            <person name="O'Malley M.A."/>
        </authorList>
    </citation>
    <scope>NUCLEOTIDE SEQUENCE [LARGE SCALE GENOMIC DNA]</scope>
    <source>
        <strain evidence="8 9">M.o.H.</strain>
    </source>
</reference>
<feature type="domain" description="Fe-S hydro-lyase tartrate dehydratase alpha-type catalytic" evidence="7">
    <location>
        <begin position="6"/>
        <end position="275"/>
    </location>
</feature>
<dbReference type="PANTHER" id="PTHR30389">
    <property type="entry name" value="FUMARATE HYDRATASE-RELATED"/>
    <property type="match status" value="1"/>
</dbReference>
<evidence type="ECO:0000256" key="6">
    <source>
        <dbReference type="ARBA" id="ARBA00023239"/>
    </source>
</evidence>
<keyword evidence="4" id="KW-0408">Iron</keyword>
<name>A0A2A2H2K0_METBR</name>
<dbReference type="GO" id="GO:0016829">
    <property type="term" value="F:lyase activity"/>
    <property type="evidence" value="ECO:0007669"/>
    <property type="project" value="UniProtKB-KW"/>
</dbReference>
<dbReference type="Pfam" id="PF05681">
    <property type="entry name" value="Fumerase"/>
    <property type="match status" value="1"/>
</dbReference>
<dbReference type="EMBL" id="LMVM01000037">
    <property type="protein sequence ID" value="PAV03661.1"/>
    <property type="molecule type" value="Genomic_DNA"/>
</dbReference>
<dbReference type="InterPro" id="IPR051208">
    <property type="entry name" value="Class-I_Fumarase/Tartrate_DH"/>
</dbReference>
<keyword evidence="3" id="KW-0479">Metal-binding</keyword>
<proteinExistence type="inferred from homology"/>
<keyword evidence="5" id="KW-0411">Iron-sulfur</keyword>
<evidence type="ECO:0000256" key="3">
    <source>
        <dbReference type="ARBA" id="ARBA00022723"/>
    </source>
</evidence>
<dbReference type="NCBIfam" id="TIGR00722">
    <property type="entry name" value="ttdA_fumA_fumB"/>
    <property type="match status" value="1"/>
</dbReference>
<dbReference type="RefSeq" id="WP_069583866.1">
    <property type="nucleotide sequence ID" value="NZ_LMVM01000037.1"/>
</dbReference>
<accession>A0A2A2H2K0</accession>
<comment type="caution">
    <text evidence="8">The sequence shown here is derived from an EMBL/GenBank/DDBJ whole genome shotgun (WGS) entry which is preliminary data.</text>
</comment>
<evidence type="ECO:0000259" key="7">
    <source>
        <dbReference type="Pfam" id="PF05681"/>
    </source>
</evidence>